<dbReference type="Proteomes" id="UP001596113">
    <property type="component" value="Unassembled WGS sequence"/>
</dbReference>
<sequence length="150" mass="16751">MHFPVVSWVLLLLTLFMTAFILDETAMMATHYLTQGNADAAADAGANQRHLTITNDDIHEFVISPIEAQNAASAAFAKNLNNMETMGIETDLIENPTYSFPDQYSIGVSIDLSHEMKFSESAMENVFDNYQPFEPLEDSVFAVSDINHRK</sequence>
<protein>
    <recommendedName>
        <fullName evidence="3">Flp pilus-assembly TadG-like N-terminal domain-containing protein</fullName>
    </recommendedName>
</protein>
<evidence type="ECO:0000313" key="1">
    <source>
        <dbReference type="EMBL" id="MFC5402938.1"/>
    </source>
</evidence>
<organism evidence="1 2">
    <name type="scientific">Cohnella soli</name>
    <dbReference type="NCBI Taxonomy" id="425005"/>
    <lineage>
        <taxon>Bacteria</taxon>
        <taxon>Bacillati</taxon>
        <taxon>Bacillota</taxon>
        <taxon>Bacilli</taxon>
        <taxon>Bacillales</taxon>
        <taxon>Paenibacillaceae</taxon>
        <taxon>Cohnella</taxon>
    </lineage>
</organism>
<dbReference type="EMBL" id="JBHSMI010000016">
    <property type="protein sequence ID" value="MFC5402938.1"/>
    <property type="molecule type" value="Genomic_DNA"/>
</dbReference>
<proteinExistence type="predicted"/>
<keyword evidence="2" id="KW-1185">Reference proteome</keyword>
<accession>A0ABW0HQV4</accession>
<reference evidence="2" key="1">
    <citation type="journal article" date="2019" name="Int. J. Syst. Evol. Microbiol.">
        <title>The Global Catalogue of Microorganisms (GCM) 10K type strain sequencing project: providing services to taxonomists for standard genome sequencing and annotation.</title>
        <authorList>
            <consortium name="The Broad Institute Genomics Platform"/>
            <consortium name="The Broad Institute Genome Sequencing Center for Infectious Disease"/>
            <person name="Wu L."/>
            <person name="Ma J."/>
        </authorList>
    </citation>
    <scope>NUCLEOTIDE SEQUENCE [LARGE SCALE GENOMIC DNA]</scope>
    <source>
        <strain evidence="2">CGMCC 1.18575</strain>
    </source>
</reference>
<name>A0ABW0HQV4_9BACL</name>
<evidence type="ECO:0000313" key="2">
    <source>
        <dbReference type="Proteomes" id="UP001596113"/>
    </source>
</evidence>
<comment type="caution">
    <text evidence="1">The sequence shown here is derived from an EMBL/GenBank/DDBJ whole genome shotgun (WGS) entry which is preliminary data.</text>
</comment>
<evidence type="ECO:0008006" key="3">
    <source>
        <dbReference type="Google" id="ProtNLM"/>
    </source>
</evidence>
<gene>
    <name evidence="1" type="ORF">ACFPOF_09300</name>
</gene>
<dbReference type="RefSeq" id="WP_378131843.1">
    <property type="nucleotide sequence ID" value="NZ_JBHSMI010000016.1"/>
</dbReference>